<feature type="region of interest" description="Disordered" evidence="6">
    <location>
        <begin position="167"/>
        <end position="194"/>
    </location>
</feature>
<evidence type="ECO:0000259" key="7">
    <source>
        <dbReference type="Pfam" id="PF00460"/>
    </source>
</evidence>
<feature type="domain" description="Flagellar basal body rod protein N-terminal" evidence="7">
    <location>
        <begin position="8"/>
        <end position="35"/>
    </location>
</feature>
<dbReference type="STRING" id="321763.SAMN04488692_10874"/>
<evidence type="ECO:0000259" key="8">
    <source>
        <dbReference type="Pfam" id="PF06429"/>
    </source>
</evidence>
<dbReference type="Pfam" id="PF06429">
    <property type="entry name" value="Flg_bbr_C"/>
    <property type="match status" value="1"/>
</dbReference>
<name>A0A1G9MI91_9FIRM</name>
<dbReference type="EMBL" id="FNGO01000008">
    <property type="protein sequence ID" value="SDL73854.1"/>
    <property type="molecule type" value="Genomic_DNA"/>
</dbReference>
<dbReference type="Gene3D" id="2.60.98.20">
    <property type="entry name" value="Flagellar hook protein FlgE"/>
    <property type="match status" value="1"/>
</dbReference>
<sequence>MMRSMFSGVSGLRTHQERMDVIGDNIANVNTVGFKGSTVNFAEMMSQTLQPSQAPTDARGGTNPQQIGLGVDVASIDTDVTQGSLESTGVSTDLAVDGDGYFAVNDGAQEFYTRAGNFDVDENGDLVSSTNGFKVQGWQADGDGNIPERTEPNIEDLSIPLDDEMEGDATTEASFSGNLDARASEADGTEDPSRTVTMDVYDSQGESHSVQFEFARTYTNDEISFEGSLGEDLDESESVDIEAVDARGETHVAEDGIEFERHEVDLSYDTEDIGDEVTDQALEEGVAYDVADLEGTTEVQTANEDHDVQAEYALQNEDEKYVAVSADGETWTQLTEAKATDDLDAAELAAYADDGEELSDFENIAEISNDNTVTSGEMTFDEVTWTDDGIDIQATANKGVWSAGISDDYDEDISFNDGNDKIYFRESEENGTELYEDLLENEIDDLYINWDQIDHEELEIPTDNFADLDFSGEEFDVSSQTDSDIQDNVWEVKNIEPEYEDIELDGEAIEENLYTHFNKDGGFRGLTFDHPQEYDKTDYDEGDYTSIADFEWSQTNVNEGADDLNVEMDFSGLTQAAADYNVEGSAEDGYEYGFFDSFEIDGTGIISGSYTNGLTRDLGQVALANFNNPAGLNKEGDNLLSRSQNSGEAQFGHAGAAGFGDIAPGTLEMSNVDMAEEFTDMIRTQRGFQGNSSTIDTSDEMLQELVNLAR</sequence>
<dbReference type="Pfam" id="PF07559">
    <property type="entry name" value="FlgE_D2"/>
    <property type="match status" value="1"/>
</dbReference>
<dbReference type="Proteomes" id="UP000199476">
    <property type="component" value="Unassembled WGS sequence"/>
</dbReference>
<feature type="domain" description="Flagellar basal-body/hook protein C-terminal" evidence="8">
    <location>
        <begin position="664"/>
        <end position="708"/>
    </location>
</feature>
<dbReference type="PANTHER" id="PTHR30435:SF1">
    <property type="entry name" value="FLAGELLAR HOOK PROTEIN FLGE"/>
    <property type="match status" value="1"/>
</dbReference>
<evidence type="ECO:0000256" key="3">
    <source>
        <dbReference type="ARBA" id="ARBA00019015"/>
    </source>
</evidence>
<dbReference type="OrthoDB" id="9804559at2"/>
<keyword evidence="11" id="KW-0966">Cell projection</keyword>
<dbReference type="GO" id="GO:0009425">
    <property type="term" value="C:bacterial-type flagellum basal body"/>
    <property type="evidence" value="ECO:0007669"/>
    <property type="project" value="UniProtKB-SubCell"/>
</dbReference>
<dbReference type="RefSeq" id="WP_089759612.1">
    <property type="nucleotide sequence ID" value="NZ_FNGO01000008.1"/>
</dbReference>
<evidence type="ECO:0000256" key="4">
    <source>
        <dbReference type="ARBA" id="ARBA00023143"/>
    </source>
</evidence>
<evidence type="ECO:0000256" key="1">
    <source>
        <dbReference type="ARBA" id="ARBA00004117"/>
    </source>
</evidence>
<keyword evidence="11" id="KW-0969">Cilium</keyword>
<evidence type="ECO:0000313" key="12">
    <source>
        <dbReference type="Proteomes" id="UP000199476"/>
    </source>
</evidence>
<dbReference type="GO" id="GO:0005829">
    <property type="term" value="C:cytosol"/>
    <property type="evidence" value="ECO:0007669"/>
    <property type="project" value="TreeGrafter"/>
</dbReference>
<dbReference type="InterPro" id="IPR037058">
    <property type="entry name" value="Falgellar_hook_FlgE_sf"/>
</dbReference>
<dbReference type="NCBIfam" id="TIGR03506">
    <property type="entry name" value="FlgEFG_subfam"/>
    <property type="match status" value="2"/>
</dbReference>
<keyword evidence="12" id="KW-1185">Reference proteome</keyword>
<reference evidence="11 12" key="1">
    <citation type="submission" date="2016-10" db="EMBL/GenBank/DDBJ databases">
        <authorList>
            <person name="de Groot N.N."/>
        </authorList>
    </citation>
    <scope>NUCLEOTIDE SEQUENCE [LARGE SCALE GENOMIC DNA]</scope>
    <source>
        <strain evidence="11 12">SLAS-1</strain>
    </source>
</reference>
<dbReference type="AlphaFoldDB" id="A0A1G9MI91"/>
<dbReference type="PANTHER" id="PTHR30435">
    <property type="entry name" value="FLAGELLAR PROTEIN"/>
    <property type="match status" value="1"/>
</dbReference>
<keyword evidence="11" id="KW-0282">Flagellum</keyword>
<dbReference type="Pfam" id="PF22692">
    <property type="entry name" value="LlgE_F_G_D1"/>
    <property type="match status" value="1"/>
</dbReference>
<evidence type="ECO:0000313" key="11">
    <source>
        <dbReference type="EMBL" id="SDL73854.1"/>
    </source>
</evidence>
<accession>A0A1G9MI91</accession>
<keyword evidence="4 5" id="KW-0975">Bacterial flagellum</keyword>
<dbReference type="InterPro" id="IPR010930">
    <property type="entry name" value="Flg_bb/hook_C_dom"/>
</dbReference>
<feature type="domain" description="Flagellar hook protein FlgE/F/G-like D1" evidence="10">
    <location>
        <begin position="95"/>
        <end position="158"/>
    </location>
</feature>
<comment type="subcellular location">
    <subcellularLocation>
        <location evidence="1 5">Bacterial flagellum basal body</location>
    </subcellularLocation>
</comment>
<dbReference type="SUPFAM" id="SSF117143">
    <property type="entry name" value="Flagellar hook protein flgE"/>
    <property type="match status" value="1"/>
</dbReference>
<feature type="domain" description="Flagellar hook protein FlgE D2" evidence="9">
    <location>
        <begin position="483"/>
        <end position="590"/>
    </location>
</feature>
<comment type="function">
    <text evidence="5">A flexible structure which links the flagellar filament to the drive apparatus in the basal body.</text>
</comment>
<protein>
    <recommendedName>
        <fullName evidence="3 5">Flagellar hook protein FlgE</fullName>
    </recommendedName>
</protein>
<dbReference type="InterPro" id="IPR001444">
    <property type="entry name" value="Flag_bb_rod_N"/>
</dbReference>
<evidence type="ECO:0000259" key="9">
    <source>
        <dbReference type="Pfam" id="PF07559"/>
    </source>
</evidence>
<dbReference type="Pfam" id="PF00460">
    <property type="entry name" value="Flg_bb_rod"/>
    <property type="match status" value="1"/>
</dbReference>
<evidence type="ECO:0000256" key="2">
    <source>
        <dbReference type="ARBA" id="ARBA00009677"/>
    </source>
</evidence>
<dbReference type="InterPro" id="IPR053967">
    <property type="entry name" value="LlgE_F_G-like_D1"/>
</dbReference>
<dbReference type="InterPro" id="IPR011491">
    <property type="entry name" value="FlgE_D2"/>
</dbReference>
<dbReference type="InterPro" id="IPR037925">
    <property type="entry name" value="FlgE/F/G-like"/>
</dbReference>
<evidence type="ECO:0000256" key="6">
    <source>
        <dbReference type="SAM" id="MobiDB-lite"/>
    </source>
</evidence>
<proteinExistence type="inferred from homology"/>
<dbReference type="InterPro" id="IPR020013">
    <property type="entry name" value="Flagellar_FlgE/F/G"/>
</dbReference>
<dbReference type="GO" id="GO:0009424">
    <property type="term" value="C:bacterial-type flagellum hook"/>
    <property type="evidence" value="ECO:0007669"/>
    <property type="project" value="TreeGrafter"/>
</dbReference>
<dbReference type="GO" id="GO:0071978">
    <property type="term" value="P:bacterial-type flagellum-dependent swarming motility"/>
    <property type="evidence" value="ECO:0007669"/>
    <property type="project" value="TreeGrafter"/>
</dbReference>
<evidence type="ECO:0000259" key="10">
    <source>
        <dbReference type="Pfam" id="PF22692"/>
    </source>
</evidence>
<comment type="similarity">
    <text evidence="2 5">Belongs to the flagella basal body rod proteins family.</text>
</comment>
<evidence type="ECO:0000256" key="5">
    <source>
        <dbReference type="RuleBase" id="RU362116"/>
    </source>
</evidence>
<organism evidence="11 12">
    <name type="scientific">Halarsenatibacter silvermanii</name>
    <dbReference type="NCBI Taxonomy" id="321763"/>
    <lineage>
        <taxon>Bacteria</taxon>
        <taxon>Bacillati</taxon>
        <taxon>Bacillota</taxon>
        <taxon>Clostridia</taxon>
        <taxon>Halanaerobiales</taxon>
        <taxon>Halarsenatibacteraceae</taxon>
        <taxon>Halarsenatibacter</taxon>
    </lineage>
</organism>
<gene>
    <name evidence="11" type="ORF">SAMN04488692_10874</name>
</gene>